<dbReference type="SUPFAM" id="SSF49447">
    <property type="entry name" value="Second domain of Mu2 adaptin subunit (ap50) of ap2 adaptor"/>
    <property type="match status" value="1"/>
</dbReference>
<dbReference type="PROSITE" id="PS00990">
    <property type="entry name" value="CLAT_ADAPTOR_M_1"/>
    <property type="match status" value="1"/>
</dbReference>
<dbReference type="Gene3D" id="3.30.450.60">
    <property type="match status" value="1"/>
</dbReference>
<dbReference type="AlphaFoldDB" id="A0A6S8WNP8"/>
<dbReference type="InterPro" id="IPR036168">
    <property type="entry name" value="AP2_Mu_C_sf"/>
</dbReference>
<dbReference type="GO" id="GO:0030131">
    <property type="term" value="C:clathrin adaptor complex"/>
    <property type="evidence" value="ECO:0007669"/>
    <property type="project" value="UniProtKB-UniRule"/>
</dbReference>
<evidence type="ECO:0000256" key="5">
    <source>
        <dbReference type="PIRNR" id="PIRNR005992"/>
    </source>
</evidence>
<dbReference type="OrthoDB" id="10259133at2759"/>
<dbReference type="InterPro" id="IPR028565">
    <property type="entry name" value="MHD"/>
</dbReference>
<evidence type="ECO:0000256" key="2">
    <source>
        <dbReference type="ARBA" id="ARBA00022448"/>
    </source>
</evidence>
<name>A0A6S8WNP8_9STRA</name>
<dbReference type="SUPFAM" id="SSF64356">
    <property type="entry name" value="SNARE-like"/>
    <property type="match status" value="1"/>
</dbReference>
<evidence type="ECO:0000313" key="9">
    <source>
        <dbReference type="EMBL" id="CAH0365096.1"/>
    </source>
</evidence>
<evidence type="ECO:0000313" key="8">
    <source>
        <dbReference type="EMBL" id="CAE0701246.1"/>
    </source>
</evidence>
<dbReference type="InterPro" id="IPR050431">
    <property type="entry name" value="Adaptor_comp_med_subunit"/>
</dbReference>
<keyword evidence="3 5" id="KW-0653">Protein transport</keyword>
<accession>A0A6S8WNP8</accession>
<evidence type="ECO:0000313" key="10">
    <source>
        <dbReference type="Proteomes" id="UP000789595"/>
    </source>
</evidence>
<dbReference type="GO" id="GO:0006886">
    <property type="term" value="P:intracellular protein transport"/>
    <property type="evidence" value="ECO:0007669"/>
    <property type="project" value="UniProtKB-UniRule"/>
</dbReference>
<dbReference type="Gene3D" id="2.60.40.1170">
    <property type="entry name" value="Mu homology domain, subdomain B"/>
    <property type="match status" value="2"/>
</dbReference>
<dbReference type="PANTHER" id="PTHR10529">
    <property type="entry name" value="AP COMPLEX SUBUNIT MU"/>
    <property type="match status" value="1"/>
</dbReference>
<dbReference type="PROSITE" id="PS00991">
    <property type="entry name" value="CLAT_ADAPTOR_M_2"/>
    <property type="match status" value="1"/>
</dbReference>
<organism evidence="7">
    <name type="scientific">Pelagomonas calceolata</name>
    <dbReference type="NCBI Taxonomy" id="35677"/>
    <lineage>
        <taxon>Eukaryota</taxon>
        <taxon>Sar</taxon>
        <taxon>Stramenopiles</taxon>
        <taxon>Ochrophyta</taxon>
        <taxon>Pelagophyceae</taxon>
        <taxon>Pelagomonadales</taxon>
        <taxon>Pelagomonadaceae</taxon>
        <taxon>Pelagomonas</taxon>
    </lineage>
</organism>
<comment type="similarity">
    <text evidence="5">Belongs to the adaptor complexes medium subunit family.</text>
</comment>
<evidence type="ECO:0000256" key="4">
    <source>
        <dbReference type="ARBA" id="ARBA00023136"/>
    </source>
</evidence>
<dbReference type="PROSITE" id="PS51072">
    <property type="entry name" value="MHD"/>
    <property type="match status" value="1"/>
</dbReference>
<dbReference type="GO" id="GO:0016192">
    <property type="term" value="P:vesicle-mediated transport"/>
    <property type="evidence" value="ECO:0007669"/>
    <property type="project" value="InterPro"/>
</dbReference>
<reference evidence="9" key="2">
    <citation type="submission" date="2021-11" db="EMBL/GenBank/DDBJ databases">
        <authorList>
            <consortium name="Genoscope - CEA"/>
            <person name="William W."/>
        </authorList>
    </citation>
    <scope>NUCLEOTIDE SEQUENCE</scope>
</reference>
<dbReference type="CDD" id="cd09250">
    <property type="entry name" value="AP-1_Mu1_Cterm"/>
    <property type="match status" value="1"/>
</dbReference>
<feature type="domain" description="MHD" evidence="6">
    <location>
        <begin position="156"/>
        <end position="412"/>
    </location>
</feature>
<evidence type="ECO:0000256" key="3">
    <source>
        <dbReference type="ARBA" id="ARBA00022927"/>
    </source>
</evidence>
<sequence>MRWINVQYSQRVDVPLLTSRFETDTKLRIIFPYFTAQQPVPDLCHQEEFECGSSFDDVVSLDKCEAHVTEHRKNPDDQVFKDYFGGLDEESIRDNFVVIYELMDETLDFGYPQSLDAKILREFITQKSNRHEIAPRPPIAVTNAVSWRSEGIKHRKNEIFLDVIEKLNLLVSGNGGVLNSEIIGAIRMKSYLSGMPELKLGLNDKLMFEATGRSIARGKAVELEDIKFHQCVRLARFENDRTISFIPPDGEFDLMTYRLTTQVKPLIWVEAVVEPHSHSRIEYMVKAKSQFKSRSVANSVDIVIPVPHDVDSPSFKSSIGSVSYLPDRNVIIWSIKQFNGAREYLMRAHFGLPSVSGENPDRWKAPIEVRFEIPYFTVSGIQVRYLKIIEKSGYQALPWVRYITQNGDYQLRMT</sequence>
<keyword evidence="2 5" id="KW-0813">Transport</keyword>
<protein>
    <recommendedName>
        <fullName evidence="6">MHD domain-containing protein</fullName>
    </recommendedName>
</protein>
<dbReference type="EMBL" id="CAKKNE010000001">
    <property type="protein sequence ID" value="CAH0365096.1"/>
    <property type="molecule type" value="Genomic_DNA"/>
</dbReference>
<dbReference type="Proteomes" id="UP000789595">
    <property type="component" value="Unassembled WGS sequence"/>
</dbReference>
<dbReference type="PIRSF" id="PIRSF005992">
    <property type="entry name" value="Clathrin_mu"/>
    <property type="match status" value="1"/>
</dbReference>
<dbReference type="Pfam" id="PF00928">
    <property type="entry name" value="Adap_comp_sub"/>
    <property type="match status" value="1"/>
</dbReference>
<reference evidence="7" key="1">
    <citation type="submission" date="2021-01" db="EMBL/GenBank/DDBJ databases">
        <authorList>
            <person name="Corre E."/>
            <person name="Pelletier E."/>
            <person name="Niang G."/>
            <person name="Scheremetjew M."/>
            <person name="Finn R."/>
            <person name="Kale V."/>
            <person name="Holt S."/>
            <person name="Cochrane G."/>
            <person name="Meng A."/>
            <person name="Brown T."/>
            <person name="Cohen L."/>
        </authorList>
    </citation>
    <scope>NUCLEOTIDE SEQUENCE</scope>
    <source>
        <strain evidence="7">CCMP1756</strain>
    </source>
</reference>
<dbReference type="EMBL" id="HBIW01019386">
    <property type="protein sequence ID" value="CAE0701246.1"/>
    <property type="molecule type" value="Transcribed_RNA"/>
</dbReference>
<gene>
    <name evidence="7" type="ORF">PCAL00307_LOCUS16681</name>
    <name evidence="8" type="ORF">PCAL00307_LOCUS16682</name>
    <name evidence="9" type="ORF">PECAL_1P15070</name>
</gene>
<dbReference type="InterPro" id="IPR001392">
    <property type="entry name" value="Clathrin_mu"/>
</dbReference>
<evidence type="ECO:0000259" key="6">
    <source>
        <dbReference type="PROSITE" id="PS51072"/>
    </source>
</evidence>
<keyword evidence="4" id="KW-0472">Membrane</keyword>
<comment type="subcellular location">
    <subcellularLocation>
        <location evidence="1">Endomembrane system</location>
    </subcellularLocation>
</comment>
<evidence type="ECO:0000313" key="7">
    <source>
        <dbReference type="EMBL" id="CAE0701245.1"/>
    </source>
</evidence>
<dbReference type="InterPro" id="IPR011012">
    <property type="entry name" value="Longin-like_dom_sf"/>
</dbReference>
<evidence type="ECO:0000256" key="1">
    <source>
        <dbReference type="ARBA" id="ARBA00004308"/>
    </source>
</evidence>
<keyword evidence="10" id="KW-1185">Reference proteome</keyword>
<dbReference type="GO" id="GO:0012505">
    <property type="term" value="C:endomembrane system"/>
    <property type="evidence" value="ECO:0007669"/>
    <property type="project" value="UniProtKB-SubCell"/>
</dbReference>
<dbReference type="PRINTS" id="PR00314">
    <property type="entry name" value="CLATHRINADPT"/>
</dbReference>
<dbReference type="InterPro" id="IPR018240">
    <property type="entry name" value="Clathrin_mu_CS"/>
</dbReference>
<proteinExistence type="inferred from homology"/>
<dbReference type="EMBL" id="HBIW01019385">
    <property type="protein sequence ID" value="CAE0701245.1"/>
    <property type="molecule type" value="Transcribed_RNA"/>
</dbReference>